<name>A0A4U9WJ32_SERFO</name>
<sequence length="53" mass="6356">MMENNMRKNNRNIVEQYMNTYGQARLSRHELFDEEGCGGLLDYGYRRASCYQE</sequence>
<proteinExistence type="predicted"/>
<gene>
    <name evidence="1" type="primary">phzB2</name>
    <name evidence="1" type="ORF">NCTC12965_07976</name>
</gene>
<dbReference type="InterPro" id="IPR004964">
    <property type="entry name" value="PhzA_PhzB"/>
</dbReference>
<accession>A0A4U9WJ32</accession>
<evidence type="ECO:0000313" key="1">
    <source>
        <dbReference type="EMBL" id="VTR59323.1"/>
    </source>
</evidence>
<dbReference type="EMBL" id="CABEEZ010000157">
    <property type="protein sequence ID" value="VTR59323.1"/>
    <property type="molecule type" value="Genomic_DNA"/>
</dbReference>
<reference evidence="1" key="1">
    <citation type="submission" date="2019-05" db="EMBL/GenBank/DDBJ databases">
        <authorList>
            <consortium name="Pathogen Informatics"/>
        </authorList>
    </citation>
    <scope>NUCLEOTIDE SEQUENCE [LARGE SCALE GENOMIC DNA]</scope>
    <source>
        <strain evidence="1">NCTC12965</strain>
    </source>
</reference>
<dbReference type="Pfam" id="PF03284">
    <property type="entry name" value="PHZA_PHZB"/>
    <property type="match status" value="1"/>
</dbReference>
<dbReference type="AlphaFoldDB" id="A0A4U9WJ32"/>
<organism evidence="1">
    <name type="scientific">Serratia fonticola</name>
    <dbReference type="NCBI Taxonomy" id="47917"/>
    <lineage>
        <taxon>Bacteria</taxon>
        <taxon>Pseudomonadati</taxon>
        <taxon>Pseudomonadota</taxon>
        <taxon>Gammaproteobacteria</taxon>
        <taxon>Enterobacterales</taxon>
        <taxon>Yersiniaceae</taxon>
        <taxon>Serratia</taxon>
    </lineage>
</organism>
<protein>
    <submittedName>
        <fullName evidence="1">Phenazine biosynthesis protein phzB 2</fullName>
    </submittedName>
</protein>
<dbReference type="GO" id="GO:0017000">
    <property type="term" value="P:antibiotic biosynthetic process"/>
    <property type="evidence" value="ECO:0007669"/>
    <property type="project" value="InterPro"/>
</dbReference>